<protein>
    <submittedName>
        <fullName evidence="6">Necrosis inducing protein NPP1</fullName>
    </submittedName>
</protein>
<evidence type="ECO:0000256" key="3">
    <source>
        <dbReference type="ARBA" id="ARBA00022525"/>
    </source>
</evidence>
<reference evidence="7" key="1">
    <citation type="submission" date="2017-03" db="EMBL/GenBank/DDBJ databases">
        <title>Phytopthora megakarya and P. palmivora, two closely related causual agents of cacao black pod achieved similar genome size and gene model numbers by different mechanisms.</title>
        <authorList>
            <person name="Ali S."/>
            <person name="Shao J."/>
            <person name="Larry D.J."/>
            <person name="Kronmiller B."/>
            <person name="Shen D."/>
            <person name="Strem M.D."/>
            <person name="Melnick R.L."/>
            <person name="Guiltinan M.J."/>
            <person name="Tyler B.M."/>
            <person name="Meinhardt L.W."/>
            <person name="Bailey B.A."/>
        </authorList>
    </citation>
    <scope>NUCLEOTIDE SEQUENCE [LARGE SCALE GENOMIC DNA]</scope>
    <source>
        <strain evidence="7">zdho120</strain>
    </source>
</reference>
<dbReference type="OrthoDB" id="147163at2759"/>
<evidence type="ECO:0000256" key="2">
    <source>
        <dbReference type="ARBA" id="ARBA00009520"/>
    </source>
</evidence>
<comment type="caution">
    <text evidence="6">The sequence shown here is derived from an EMBL/GenBank/DDBJ whole genome shotgun (WGS) entry which is preliminary data.</text>
</comment>
<evidence type="ECO:0000313" key="7">
    <source>
        <dbReference type="Proteomes" id="UP000198211"/>
    </source>
</evidence>
<feature type="signal peptide" evidence="5">
    <location>
        <begin position="1"/>
        <end position="19"/>
    </location>
</feature>
<proteinExistence type="inferred from homology"/>
<evidence type="ECO:0000256" key="4">
    <source>
        <dbReference type="ARBA" id="ARBA00023026"/>
    </source>
</evidence>
<dbReference type="AlphaFoldDB" id="A0A225VW32"/>
<dbReference type="PANTHER" id="PTHR33657:SF8">
    <property type="entry name" value="DOMAIN PROTEIN, PUTATIVE (AFU_ORTHOLOGUE AFUA_5G00600)-RELATED"/>
    <property type="match status" value="1"/>
</dbReference>
<evidence type="ECO:0000256" key="5">
    <source>
        <dbReference type="SAM" id="SignalP"/>
    </source>
</evidence>
<gene>
    <name evidence="6" type="ORF">PHMEG_00018348</name>
</gene>
<dbReference type="PIRSF" id="PIRSF029958">
    <property type="entry name" value="Necrosis-inducing_protein"/>
    <property type="match status" value="1"/>
</dbReference>
<dbReference type="GO" id="GO:0005576">
    <property type="term" value="C:extracellular region"/>
    <property type="evidence" value="ECO:0007669"/>
    <property type="project" value="UniProtKB-SubCell"/>
</dbReference>
<keyword evidence="5" id="KW-0732">Signal</keyword>
<keyword evidence="4" id="KW-0843">Virulence</keyword>
<feature type="chain" id="PRO_5012104133" evidence="5">
    <location>
        <begin position="20"/>
        <end position="252"/>
    </location>
</feature>
<sequence length="252" mass="27641">MLFRALFALVAAGFVLVDAASIAYDKVEPIPQPEPVTTSERAGVKFKPQLYIDCGCASFPAVSAEGETSSGLPRDGGNFGCTQAPLGSQVYGRATWHNGVWAIMYSWYYPKSFVALIGTSTHDWQNVVVWISNPGVANPKILGISTSKQSETDYMKAITKETFKSNTNYDKKTTGLDQYLNDTSFKLISTMILGPLFLRPTTDPGQTQDLIMWNQLPETARVALNAADFGDAQVPFNDANFEKNLKDAFILD</sequence>
<accession>A0A225VW32</accession>
<evidence type="ECO:0000313" key="6">
    <source>
        <dbReference type="EMBL" id="OWZ09017.1"/>
    </source>
</evidence>
<organism evidence="6 7">
    <name type="scientific">Phytophthora megakarya</name>
    <dbReference type="NCBI Taxonomy" id="4795"/>
    <lineage>
        <taxon>Eukaryota</taxon>
        <taxon>Sar</taxon>
        <taxon>Stramenopiles</taxon>
        <taxon>Oomycota</taxon>
        <taxon>Peronosporomycetes</taxon>
        <taxon>Peronosporales</taxon>
        <taxon>Peronosporaceae</taxon>
        <taxon>Phytophthora</taxon>
    </lineage>
</organism>
<keyword evidence="7" id="KW-1185">Reference proteome</keyword>
<dbReference type="EMBL" id="NBNE01002944">
    <property type="protein sequence ID" value="OWZ09017.1"/>
    <property type="molecule type" value="Genomic_DNA"/>
</dbReference>
<evidence type="ECO:0000256" key="1">
    <source>
        <dbReference type="ARBA" id="ARBA00004613"/>
    </source>
</evidence>
<dbReference type="Proteomes" id="UP000198211">
    <property type="component" value="Unassembled WGS sequence"/>
</dbReference>
<dbReference type="STRING" id="4795.A0A225VW32"/>
<keyword evidence="3" id="KW-0964">Secreted</keyword>
<dbReference type="PANTHER" id="PTHR33657">
    <property type="entry name" value="DOMAIN PROTEIN, PUTATIVE (AFU_ORTHOLOGUE AFUA_5G00600)-RELATED"/>
    <property type="match status" value="1"/>
</dbReference>
<name>A0A225VW32_9STRA</name>
<comment type="similarity">
    <text evidence="2">Belongs to the Necrosis inducing protein (NPP1) family.</text>
</comment>
<dbReference type="Pfam" id="PF05630">
    <property type="entry name" value="NPP1"/>
    <property type="match status" value="1"/>
</dbReference>
<dbReference type="InterPro" id="IPR008701">
    <property type="entry name" value="NPP1"/>
</dbReference>
<comment type="subcellular location">
    <subcellularLocation>
        <location evidence="1">Secreted</location>
    </subcellularLocation>
</comment>